<dbReference type="InterPro" id="IPR046373">
    <property type="entry name" value="Acyl-CoA_Oxase/DH_mid-dom_sf"/>
</dbReference>
<evidence type="ECO:0000256" key="5">
    <source>
        <dbReference type="ARBA" id="ARBA00023002"/>
    </source>
</evidence>
<feature type="domain" description="Acyl-CoA dehydrogenase/oxidase C-terminal" evidence="6">
    <location>
        <begin position="229"/>
        <end position="365"/>
    </location>
</feature>
<keyword evidence="9" id="KW-1185">Reference proteome</keyword>
<protein>
    <submittedName>
        <fullName evidence="8">Acyl-CoA dehydrogenase family protein</fullName>
    </submittedName>
</protein>
<dbReference type="PANTHER" id="PTHR43884">
    <property type="entry name" value="ACYL-COA DEHYDROGENASE"/>
    <property type="match status" value="1"/>
</dbReference>
<evidence type="ECO:0000313" key="8">
    <source>
        <dbReference type="EMBL" id="MEQ6889098.1"/>
    </source>
</evidence>
<dbReference type="SUPFAM" id="SSF56645">
    <property type="entry name" value="Acyl-CoA dehydrogenase NM domain-like"/>
    <property type="match status" value="1"/>
</dbReference>
<dbReference type="PANTHER" id="PTHR43884:SF20">
    <property type="entry name" value="ACYL-COA DEHYDROGENASE FADE28"/>
    <property type="match status" value="1"/>
</dbReference>
<accession>A0ABV1N5T6</accession>
<name>A0ABV1N5T6_9GAMM</name>
<dbReference type="InterPro" id="IPR009100">
    <property type="entry name" value="AcylCoA_DH/oxidase_NM_dom_sf"/>
</dbReference>
<dbReference type="InterPro" id="IPR036250">
    <property type="entry name" value="AcylCo_DH-like_C"/>
</dbReference>
<comment type="caution">
    <text evidence="8">The sequence shown here is derived from an EMBL/GenBank/DDBJ whole genome shotgun (WGS) entry which is preliminary data.</text>
</comment>
<keyword evidence="5" id="KW-0560">Oxidoreductase</keyword>
<dbReference type="Gene3D" id="2.40.110.10">
    <property type="entry name" value="Butyryl-CoA Dehydrogenase, subunit A, domain 2"/>
    <property type="match status" value="1"/>
</dbReference>
<feature type="domain" description="Acyl-CoA dehydrogenase/oxidase N-terminal" evidence="7">
    <location>
        <begin position="6"/>
        <end position="119"/>
    </location>
</feature>
<comment type="similarity">
    <text evidence="2">Belongs to the acyl-CoA dehydrogenase family.</text>
</comment>
<dbReference type="InterPro" id="IPR037069">
    <property type="entry name" value="AcylCoA_DH/ox_N_sf"/>
</dbReference>
<dbReference type="EMBL" id="JBEGCI010000008">
    <property type="protein sequence ID" value="MEQ6889098.1"/>
    <property type="molecule type" value="Genomic_DNA"/>
</dbReference>
<evidence type="ECO:0000256" key="4">
    <source>
        <dbReference type="ARBA" id="ARBA00022827"/>
    </source>
</evidence>
<evidence type="ECO:0000256" key="3">
    <source>
        <dbReference type="ARBA" id="ARBA00022630"/>
    </source>
</evidence>
<evidence type="ECO:0000313" key="9">
    <source>
        <dbReference type="Proteomes" id="UP001472978"/>
    </source>
</evidence>
<dbReference type="InterPro" id="IPR009075">
    <property type="entry name" value="AcylCo_DH/oxidase_C"/>
</dbReference>
<keyword evidence="4" id="KW-0274">FAD</keyword>
<dbReference type="Gene3D" id="1.10.540.10">
    <property type="entry name" value="Acyl-CoA dehydrogenase/oxidase, N-terminal domain"/>
    <property type="match status" value="1"/>
</dbReference>
<evidence type="ECO:0000256" key="2">
    <source>
        <dbReference type="ARBA" id="ARBA00009347"/>
    </source>
</evidence>
<gene>
    <name evidence="8" type="ORF">ABE957_10480</name>
</gene>
<proteinExistence type="inferred from homology"/>
<dbReference type="SUPFAM" id="SSF47203">
    <property type="entry name" value="Acyl-CoA dehydrogenase C-terminal domain-like"/>
    <property type="match status" value="1"/>
</dbReference>
<keyword evidence="3" id="KW-0285">Flavoprotein</keyword>
<evidence type="ECO:0000259" key="6">
    <source>
        <dbReference type="Pfam" id="PF00441"/>
    </source>
</evidence>
<sequence>MELALNEEQRMIRDAALEVLAALSDSAAVRRAMENDGGFDGALWARLGAELGWCGIGLPEAEGGLGLGRLEQALLLEALGEHLACVPLFATAVLAGEALVQAADPAARREWLPALAAGEQRATLAWAGLQQPGAATGVEARRDGASLSLTGRVDYVLDGAGADWLLVPARIDGDLALCRVAADAPGVSRQALTTLDPTRTVASLALEAAPAECLGEGAGVAEGLARARDLARLALAAEQLGVAQRCLELSVAYTGERLQFGRPIAAFQAIKHRCAEMMVRVEEARSAVYGAAATITEEPAAAPREAAMAKSVADEAAFFCAQEAIQLHGGVGFTWEYDPHLYFKRAQANGAWLGRCDALLAELADTLLGPAEGEPPCR</sequence>
<dbReference type="InterPro" id="IPR013786">
    <property type="entry name" value="AcylCoA_DH/ox_N"/>
</dbReference>
<dbReference type="Gene3D" id="1.20.140.10">
    <property type="entry name" value="Butyryl-CoA Dehydrogenase, subunit A, domain 3"/>
    <property type="match status" value="1"/>
</dbReference>
<evidence type="ECO:0000256" key="1">
    <source>
        <dbReference type="ARBA" id="ARBA00001974"/>
    </source>
</evidence>
<comment type="cofactor">
    <cofactor evidence="1">
        <name>FAD</name>
        <dbReference type="ChEBI" id="CHEBI:57692"/>
    </cofactor>
</comment>
<organism evidence="8 9">
    <name type="scientific">Halomonas pelophila</name>
    <dbReference type="NCBI Taxonomy" id="3151122"/>
    <lineage>
        <taxon>Bacteria</taxon>
        <taxon>Pseudomonadati</taxon>
        <taxon>Pseudomonadota</taxon>
        <taxon>Gammaproteobacteria</taxon>
        <taxon>Oceanospirillales</taxon>
        <taxon>Halomonadaceae</taxon>
        <taxon>Halomonas</taxon>
    </lineage>
</organism>
<dbReference type="RefSeq" id="WP_349758630.1">
    <property type="nucleotide sequence ID" value="NZ_JBEGCI010000008.1"/>
</dbReference>
<evidence type="ECO:0000259" key="7">
    <source>
        <dbReference type="Pfam" id="PF02771"/>
    </source>
</evidence>
<dbReference type="CDD" id="cd00567">
    <property type="entry name" value="ACAD"/>
    <property type="match status" value="1"/>
</dbReference>
<reference evidence="8 9" key="1">
    <citation type="submission" date="2024-05" db="EMBL/GenBank/DDBJ databases">
        <title>Halomonas sp. CS7 16S ribosomal RNA gene Genome sequencing and assembly.</title>
        <authorList>
            <person name="Yook S."/>
        </authorList>
    </citation>
    <scope>NUCLEOTIDE SEQUENCE [LARGE SCALE GENOMIC DNA]</scope>
    <source>
        <strain evidence="8 9">CS7</strain>
    </source>
</reference>
<dbReference type="Pfam" id="PF00441">
    <property type="entry name" value="Acyl-CoA_dh_1"/>
    <property type="match status" value="1"/>
</dbReference>
<dbReference type="Pfam" id="PF02771">
    <property type="entry name" value="Acyl-CoA_dh_N"/>
    <property type="match status" value="1"/>
</dbReference>
<dbReference type="Proteomes" id="UP001472978">
    <property type="component" value="Unassembled WGS sequence"/>
</dbReference>